<organism evidence="3 4">
    <name type="scientific">candidate division Kazan bacterium</name>
    <dbReference type="NCBI Taxonomy" id="2202143"/>
    <lineage>
        <taxon>Bacteria</taxon>
        <taxon>Bacteria division Kazan-3B-28</taxon>
    </lineage>
</organism>
<dbReference type="Proteomes" id="UP000281261">
    <property type="component" value="Unassembled WGS sequence"/>
</dbReference>
<feature type="transmembrane region" description="Helical" evidence="2">
    <location>
        <begin position="154"/>
        <end position="174"/>
    </location>
</feature>
<evidence type="ECO:0000313" key="3">
    <source>
        <dbReference type="EMBL" id="RLC37277.1"/>
    </source>
</evidence>
<keyword evidence="2" id="KW-0812">Transmembrane</keyword>
<accession>A0A420ZCS5</accession>
<evidence type="ECO:0000256" key="2">
    <source>
        <dbReference type="SAM" id="Phobius"/>
    </source>
</evidence>
<gene>
    <name evidence="3" type="ORF">DRH29_02555</name>
</gene>
<sequence length="618" mass="68442">MAENKKKRIQRKLAKVIKKFEKEIKSRRARNLDALELAERRSRRLAVIAALENAKRKLREQQDEDEDWGEIEQDIQSADDNMRRIDELDGIKQKESQIGGSESKGDIEKQAKKYQYKKPPKPKIAKPKIGVGAKTLAGGTSSKAAMGLALRNPYVLAAIGIVLIVILLIIGLIACSANKSYSEDGGSAFMELDPNNPEHQSAISQVRAAASDGSLALAANIQNDILGDNIYNLDYRIVQTLAYLSSKYRIGVNILYSNAPDYTYRQNVSKEAIELDDDKKSMDALSAYKLGQAVGINSIGTVSHELAEACDISGPVYVRWQETALEGTVRPVYEQLQVDASDLYVRASMIAEAREDNLRQQIDNAHSVLEKIQNNLNRLDELEKGFSGIQGYVEDALEYLNDVAIALGQEDWGNVDSELMAPVSLAVQKVFRIMQVANMDKWYKSTDNACQMWKAFEARQNIRRLVADIMQMPVELAGPEDDGFNNNFVVKQLIVYSPEDDLDNGPADWDVFPPGITSVGIGGVGIGSSEGGDGLVDYRDNHFMSLPIDNGVFSKACTEFVYNVNDTNSMMAQDMLAVLAPEGLRSEMCRLLYGDKKGLVEGKLSGLVSYKKFIHIGF</sequence>
<proteinExistence type="predicted"/>
<protein>
    <submittedName>
        <fullName evidence="3">Uncharacterized protein</fullName>
    </submittedName>
</protein>
<dbReference type="EMBL" id="QMNG01000007">
    <property type="protein sequence ID" value="RLC37277.1"/>
    <property type="molecule type" value="Genomic_DNA"/>
</dbReference>
<keyword evidence="2" id="KW-0472">Membrane</keyword>
<comment type="caution">
    <text evidence="3">The sequence shown here is derived from an EMBL/GenBank/DDBJ whole genome shotgun (WGS) entry which is preliminary data.</text>
</comment>
<dbReference type="AlphaFoldDB" id="A0A420ZCS5"/>
<feature type="coiled-coil region" evidence="1">
    <location>
        <begin position="355"/>
        <end position="382"/>
    </location>
</feature>
<name>A0A420ZCS5_UNCK3</name>
<keyword evidence="2" id="KW-1133">Transmembrane helix</keyword>
<evidence type="ECO:0000256" key="1">
    <source>
        <dbReference type="SAM" id="Coils"/>
    </source>
</evidence>
<evidence type="ECO:0000313" key="4">
    <source>
        <dbReference type="Proteomes" id="UP000281261"/>
    </source>
</evidence>
<reference evidence="3 4" key="1">
    <citation type="submission" date="2018-06" db="EMBL/GenBank/DDBJ databases">
        <title>Extensive metabolic versatility and redundancy in microbially diverse, dynamic hydrothermal sediments.</title>
        <authorList>
            <person name="Dombrowski N."/>
            <person name="Teske A."/>
            <person name="Baker B.J."/>
        </authorList>
    </citation>
    <scope>NUCLEOTIDE SEQUENCE [LARGE SCALE GENOMIC DNA]</scope>
    <source>
        <strain evidence="3">B79_G16</strain>
    </source>
</reference>
<keyword evidence="1" id="KW-0175">Coiled coil</keyword>